<evidence type="ECO:0000313" key="3">
    <source>
        <dbReference type="EMBL" id="RKX70186.1"/>
    </source>
</evidence>
<dbReference type="SUPFAM" id="SSF52540">
    <property type="entry name" value="P-loop containing nucleoside triphosphate hydrolases"/>
    <property type="match status" value="1"/>
</dbReference>
<keyword evidence="2" id="KW-0067">ATP-binding</keyword>
<dbReference type="Proteomes" id="UP000268469">
    <property type="component" value="Unassembled WGS sequence"/>
</dbReference>
<dbReference type="Pfam" id="PF10609">
    <property type="entry name" value="ParA"/>
    <property type="match status" value="1"/>
</dbReference>
<dbReference type="AlphaFoldDB" id="A0A660SJB8"/>
<organism evidence="3 4">
    <name type="scientific">candidate division WOR-3 bacterium</name>
    <dbReference type="NCBI Taxonomy" id="2052148"/>
    <lineage>
        <taxon>Bacteria</taxon>
        <taxon>Bacteria division WOR-3</taxon>
    </lineage>
</organism>
<dbReference type="InterPro" id="IPR027417">
    <property type="entry name" value="P-loop_NTPase"/>
</dbReference>
<gene>
    <name evidence="3" type="ORF">DRP53_05890</name>
</gene>
<protein>
    <submittedName>
        <fullName evidence="3">(4Fe-4S)-binding protein</fullName>
    </submittedName>
</protein>
<dbReference type="GO" id="GO:0005524">
    <property type="term" value="F:ATP binding"/>
    <property type="evidence" value="ECO:0007669"/>
    <property type="project" value="UniProtKB-KW"/>
</dbReference>
<dbReference type="PANTHER" id="PTHR43534:SF1">
    <property type="entry name" value="4FE-4S CLUSTER CONTAINING PARA FAMILY ATPASE PROTEIN"/>
    <property type="match status" value="1"/>
</dbReference>
<name>A0A660SJB8_UNCW3</name>
<feature type="non-terminal residue" evidence="3">
    <location>
        <position position="1"/>
    </location>
</feature>
<keyword evidence="1" id="KW-0547">Nucleotide-binding</keyword>
<evidence type="ECO:0000313" key="4">
    <source>
        <dbReference type="Proteomes" id="UP000268469"/>
    </source>
</evidence>
<dbReference type="PANTHER" id="PTHR43534">
    <property type="entry name" value="MIND SUPERFAMILY P-LOOP ATPASE CONTAINING AN INSERTED FERREDOXIN DOMAIN"/>
    <property type="match status" value="1"/>
</dbReference>
<dbReference type="InterPro" id="IPR033756">
    <property type="entry name" value="YlxH/NBP35"/>
</dbReference>
<dbReference type="EMBL" id="QNBE01000048">
    <property type="protein sequence ID" value="RKX70186.1"/>
    <property type="molecule type" value="Genomic_DNA"/>
</dbReference>
<dbReference type="Gene3D" id="3.40.50.300">
    <property type="entry name" value="P-loop containing nucleotide triphosphate hydrolases"/>
    <property type="match status" value="1"/>
</dbReference>
<reference evidence="3 4" key="1">
    <citation type="submission" date="2018-06" db="EMBL/GenBank/DDBJ databases">
        <title>Extensive metabolic versatility and redundancy in microbially diverse, dynamic hydrothermal sediments.</title>
        <authorList>
            <person name="Dombrowski N."/>
            <person name="Teske A."/>
            <person name="Baker B.J."/>
        </authorList>
    </citation>
    <scope>NUCLEOTIDE SEQUENCE [LARGE SCALE GENOMIC DNA]</scope>
    <source>
        <strain evidence="3">B36_G15</strain>
    </source>
</reference>
<comment type="caution">
    <text evidence="3">The sequence shown here is derived from an EMBL/GenBank/DDBJ whole genome shotgun (WGS) entry which is preliminary data.</text>
</comment>
<evidence type="ECO:0000256" key="1">
    <source>
        <dbReference type="ARBA" id="ARBA00022741"/>
    </source>
</evidence>
<evidence type="ECO:0000256" key="2">
    <source>
        <dbReference type="ARBA" id="ARBA00022840"/>
    </source>
</evidence>
<sequence>VRKEAEEIARAKRFDYIIADGPPGIGCPAIAAIGGVDLALVVTEPTITAIHDLKRVLTLIRHFGIRAAVVINKYDLDQKNGKEIEEFCERENIEVMSRIPFDPVFPRSIVEGRPAVELSTTNGIAEIFKSLWWLIEQRL</sequence>
<accession>A0A660SJB8</accession>
<proteinExistence type="predicted"/>